<evidence type="ECO:0000256" key="2">
    <source>
        <dbReference type="SAM" id="MobiDB-lite"/>
    </source>
</evidence>
<dbReference type="PROSITE" id="PS51512">
    <property type="entry name" value="DFDF"/>
    <property type="match status" value="1"/>
</dbReference>
<evidence type="ECO:0000313" key="7">
    <source>
        <dbReference type="Proteomes" id="UP001141552"/>
    </source>
</evidence>
<dbReference type="GO" id="GO:0033962">
    <property type="term" value="P:P-body assembly"/>
    <property type="evidence" value="ECO:0007669"/>
    <property type="project" value="TreeGrafter"/>
</dbReference>
<dbReference type="PROSITE" id="PS52002">
    <property type="entry name" value="SM"/>
    <property type="match status" value="1"/>
</dbReference>
<sequence length="700" mass="76079">MATTRSPESYIGSVLKIISNSGIRYQGILFHINPRHSTIALQNVRCFGTEGRRKDGPEVPPSDHVYDYIYFRGTDIKDLEVLSSPTFEHTHSIHDDPAIIQCHSFPPAPPSGSGPGTFPAGPTASTSGFGSDSLPGSAYNSSRHQYNHPSSHVGSWTTSSIPSGIDGDIRSPDRVTNSQHHHQALLQPPPPPAFLLSPGHQQQMQYSFANVPESPHSVAEPVHCGFPGSASTLPTNLSMDEWIVLATEAPPSNPMGNGESTTPNVDLSSSLLSMSGLPCPGPELSSGAYQTVDKHHTAPGSALPRQSEPMPTTSDVGTSSLDNFKASVTSPVTAGRILGPGPFKLCSSNPSRISHKDIEVVQPSTSKSQFTDSTNFPLKSLSAEKATNLALNVLTSGKGPNLPSKQRPVKKFTELFCSFSTFDSQSNRAPSHLPSGDKNGRGVRNRLHGSNFHVQHIAKSNVLKREDRKLDGAPLLPLHNERIQVRGTGNKLGGAALFTHHGKEIQARGKGNRLYAVASGPPFHSKIHAWGTNNRMDDPALRSRDHGWDQGKGRMKMISHEVAKFSEDFDFVAMNEKFKKDEIWGQLSQSGNTVSKDKGKANESGEDILSNEDVNRLPKVGMKAVYVKDEFFDSFSCNMDHGGTKGRVKFSEQMKLDKETFGDFRIKRGNRGGQAWGYRCRGGYGDAGRYQGRAMRSRIT</sequence>
<dbReference type="Pfam" id="PF12701">
    <property type="entry name" value="LSM14"/>
    <property type="match status" value="1"/>
</dbReference>
<dbReference type="InterPro" id="IPR047575">
    <property type="entry name" value="Sm"/>
</dbReference>
<feature type="compositionally biased region" description="Polar residues" evidence="2">
    <location>
        <begin position="138"/>
        <end position="162"/>
    </location>
</feature>
<evidence type="ECO:0000259" key="4">
    <source>
        <dbReference type="PROSITE" id="PS51536"/>
    </source>
</evidence>
<dbReference type="Pfam" id="PF09532">
    <property type="entry name" value="FDF"/>
    <property type="match status" value="1"/>
</dbReference>
<dbReference type="EMBL" id="JAKUCV010005646">
    <property type="protein sequence ID" value="KAJ4830392.1"/>
    <property type="molecule type" value="Genomic_DNA"/>
</dbReference>
<evidence type="ECO:0000259" key="3">
    <source>
        <dbReference type="PROSITE" id="PS51512"/>
    </source>
</evidence>
<feature type="short sequence motif" description="TFG box" evidence="1">
    <location>
        <begin position="645"/>
        <end position="665"/>
    </location>
</feature>
<dbReference type="PANTHER" id="PTHR13586">
    <property type="entry name" value="SCD6 PROTEIN-RELATED"/>
    <property type="match status" value="1"/>
</dbReference>
<feature type="region of interest" description="Disordered" evidence="2">
    <location>
        <begin position="105"/>
        <end position="184"/>
    </location>
</feature>
<feature type="domain" description="TFG box profile" evidence="4">
    <location>
        <begin position="645"/>
        <end position="665"/>
    </location>
</feature>
<gene>
    <name evidence="6" type="ORF">Tsubulata_033981</name>
</gene>
<dbReference type="Gene3D" id="2.30.30.100">
    <property type="match status" value="1"/>
</dbReference>
<dbReference type="InterPro" id="IPR010920">
    <property type="entry name" value="LSM_dom_sf"/>
</dbReference>
<dbReference type="SMART" id="SM01271">
    <property type="entry name" value="LSM14"/>
    <property type="match status" value="1"/>
</dbReference>
<feature type="compositionally biased region" description="Polar residues" evidence="2">
    <location>
        <begin position="309"/>
        <end position="322"/>
    </location>
</feature>
<feature type="domain" description="Sm" evidence="5">
    <location>
        <begin position="2"/>
        <end position="85"/>
    </location>
</feature>
<organism evidence="6 7">
    <name type="scientific">Turnera subulata</name>
    <dbReference type="NCBI Taxonomy" id="218843"/>
    <lineage>
        <taxon>Eukaryota</taxon>
        <taxon>Viridiplantae</taxon>
        <taxon>Streptophyta</taxon>
        <taxon>Embryophyta</taxon>
        <taxon>Tracheophyta</taxon>
        <taxon>Spermatophyta</taxon>
        <taxon>Magnoliopsida</taxon>
        <taxon>eudicotyledons</taxon>
        <taxon>Gunneridae</taxon>
        <taxon>Pentapetalae</taxon>
        <taxon>rosids</taxon>
        <taxon>fabids</taxon>
        <taxon>Malpighiales</taxon>
        <taxon>Passifloraceae</taxon>
        <taxon>Turnera</taxon>
    </lineage>
</organism>
<dbReference type="Proteomes" id="UP001141552">
    <property type="component" value="Unassembled WGS sequence"/>
</dbReference>
<dbReference type="InterPro" id="IPR019050">
    <property type="entry name" value="FDF_dom"/>
</dbReference>
<feature type="region of interest" description="Disordered" evidence="2">
    <location>
        <begin position="293"/>
        <end position="322"/>
    </location>
</feature>
<dbReference type="OrthoDB" id="21539at2759"/>
<dbReference type="InterPro" id="IPR025762">
    <property type="entry name" value="DFDF"/>
</dbReference>
<dbReference type="PROSITE" id="PS51536">
    <property type="entry name" value="TFG"/>
    <property type="match status" value="1"/>
</dbReference>
<dbReference type="SMART" id="SM01199">
    <property type="entry name" value="FDF"/>
    <property type="match status" value="1"/>
</dbReference>
<protein>
    <recommendedName>
        <fullName evidence="8">DFDF domain-containing protein</fullName>
    </recommendedName>
</protein>
<feature type="domain" description="DFDF" evidence="3">
    <location>
        <begin position="557"/>
        <end position="593"/>
    </location>
</feature>
<dbReference type="PANTHER" id="PTHR13586:SF0">
    <property type="entry name" value="TRAILER HITCH, ISOFORM H"/>
    <property type="match status" value="1"/>
</dbReference>
<dbReference type="AlphaFoldDB" id="A0A9Q0FHD8"/>
<dbReference type="InterPro" id="IPR025609">
    <property type="entry name" value="Lsm14-like_N"/>
</dbReference>
<feature type="compositionally biased region" description="Low complexity" evidence="2">
    <location>
        <begin position="116"/>
        <end position="126"/>
    </location>
</feature>
<dbReference type="InterPro" id="IPR025768">
    <property type="entry name" value="TFG_box"/>
</dbReference>
<dbReference type="GO" id="GO:0000932">
    <property type="term" value="C:P-body"/>
    <property type="evidence" value="ECO:0007669"/>
    <property type="project" value="TreeGrafter"/>
</dbReference>
<dbReference type="CDD" id="cd01736">
    <property type="entry name" value="LSm14_N"/>
    <property type="match status" value="1"/>
</dbReference>
<name>A0A9Q0FHD8_9ROSI</name>
<evidence type="ECO:0000259" key="5">
    <source>
        <dbReference type="PROSITE" id="PS52002"/>
    </source>
</evidence>
<dbReference type="GO" id="GO:0003729">
    <property type="term" value="F:mRNA binding"/>
    <property type="evidence" value="ECO:0007669"/>
    <property type="project" value="TreeGrafter"/>
</dbReference>
<evidence type="ECO:0008006" key="8">
    <source>
        <dbReference type="Google" id="ProtNLM"/>
    </source>
</evidence>
<keyword evidence="7" id="KW-1185">Reference proteome</keyword>
<dbReference type="GO" id="GO:0034063">
    <property type="term" value="P:stress granule assembly"/>
    <property type="evidence" value="ECO:0007669"/>
    <property type="project" value="TreeGrafter"/>
</dbReference>
<dbReference type="SUPFAM" id="SSF50182">
    <property type="entry name" value="Sm-like ribonucleoproteins"/>
    <property type="match status" value="1"/>
</dbReference>
<evidence type="ECO:0000256" key="1">
    <source>
        <dbReference type="PROSITE-ProRule" id="PRU00869"/>
    </source>
</evidence>
<evidence type="ECO:0000313" key="6">
    <source>
        <dbReference type="EMBL" id="KAJ4830392.1"/>
    </source>
</evidence>
<comment type="caution">
    <text evidence="6">The sequence shown here is derived from an EMBL/GenBank/DDBJ whole genome shotgun (WGS) entry which is preliminary data.</text>
</comment>
<reference evidence="6" key="1">
    <citation type="submission" date="2022-02" db="EMBL/GenBank/DDBJ databases">
        <authorList>
            <person name="Henning P.M."/>
            <person name="McCubbin A.G."/>
            <person name="Shore J.S."/>
        </authorList>
    </citation>
    <scope>NUCLEOTIDE SEQUENCE</scope>
    <source>
        <strain evidence="6">F60SS</strain>
        <tissue evidence="6">Leaves</tissue>
    </source>
</reference>
<accession>A0A9Q0FHD8</accession>
<proteinExistence type="predicted"/>
<reference evidence="6" key="2">
    <citation type="journal article" date="2023" name="Plants (Basel)">
        <title>Annotation of the Turnera subulata (Passifloraceae) Draft Genome Reveals the S-Locus Evolved after the Divergence of Turneroideae from Passifloroideae in a Stepwise Manner.</title>
        <authorList>
            <person name="Henning P.M."/>
            <person name="Roalson E.H."/>
            <person name="Mir W."/>
            <person name="McCubbin A.G."/>
            <person name="Shore J.S."/>
        </authorList>
    </citation>
    <scope>NUCLEOTIDE SEQUENCE</scope>
    <source>
        <strain evidence="6">F60SS</strain>
    </source>
</reference>